<accession>A0AAD7IC01</accession>
<dbReference type="InterPro" id="IPR008521">
    <property type="entry name" value="Mg_trans_NIPA"/>
</dbReference>
<feature type="transmembrane region" description="Helical" evidence="5">
    <location>
        <begin position="100"/>
        <end position="122"/>
    </location>
</feature>
<feature type="transmembrane region" description="Helical" evidence="5">
    <location>
        <begin position="232"/>
        <end position="259"/>
    </location>
</feature>
<evidence type="ECO:0000256" key="1">
    <source>
        <dbReference type="ARBA" id="ARBA00004141"/>
    </source>
</evidence>
<name>A0AAD7IC01_9AGAR</name>
<dbReference type="EMBL" id="JARJLG010000132">
    <property type="protein sequence ID" value="KAJ7739423.1"/>
    <property type="molecule type" value="Genomic_DNA"/>
</dbReference>
<gene>
    <name evidence="6" type="ORF">DFH07DRAFT_752213</name>
</gene>
<dbReference type="Pfam" id="PF05653">
    <property type="entry name" value="Mg_trans_NIPA"/>
    <property type="match status" value="1"/>
</dbReference>
<dbReference type="GO" id="GO:0016020">
    <property type="term" value="C:membrane"/>
    <property type="evidence" value="ECO:0007669"/>
    <property type="project" value="UniProtKB-SubCell"/>
</dbReference>
<evidence type="ECO:0000256" key="3">
    <source>
        <dbReference type="ARBA" id="ARBA00022989"/>
    </source>
</evidence>
<feature type="transmembrane region" description="Helical" evidence="5">
    <location>
        <begin position="134"/>
        <end position="158"/>
    </location>
</feature>
<proteinExistence type="predicted"/>
<comment type="caution">
    <text evidence="6">The sequence shown here is derived from an EMBL/GenBank/DDBJ whole genome shotgun (WGS) entry which is preliminary data.</text>
</comment>
<feature type="non-terminal residue" evidence="6">
    <location>
        <position position="1"/>
    </location>
</feature>
<protein>
    <submittedName>
        <fullName evidence="6">Magnesium transporter</fullName>
    </submittedName>
</protein>
<dbReference type="SUPFAM" id="SSF103481">
    <property type="entry name" value="Multidrug resistance efflux transporter EmrE"/>
    <property type="match status" value="1"/>
</dbReference>
<keyword evidence="4 5" id="KW-0472">Membrane</keyword>
<dbReference type="AlphaFoldDB" id="A0AAD7IC01"/>
<dbReference type="GO" id="GO:0015095">
    <property type="term" value="F:magnesium ion transmembrane transporter activity"/>
    <property type="evidence" value="ECO:0007669"/>
    <property type="project" value="InterPro"/>
</dbReference>
<dbReference type="PANTHER" id="PTHR12570:SF92">
    <property type="entry name" value="SPICHTHYIN, ISOFORM B"/>
    <property type="match status" value="1"/>
</dbReference>
<feature type="transmembrane region" description="Helical" evidence="5">
    <location>
        <begin position="61"/>
        <end position="94"/>
    </location>
</feature>
<feature type="transmembrane region" description="Helical" evidence="5">
    <location>
        <begin position="266"/>
        <end position="288"/>
    </location>
</feature>
<organism evidence="6 7">
    <name type="scientific">Mycena maculata</name>
    <dbReference type="NCBI Taxonomy" id="230809"/>
    <lineage>
        <taxon>Eukaryota</taxon>
        <taxon>Fungi</taxon>
        <taxon>Dikarya</taxon>
        <taxon>Basidiomycota</taxon>
        <taxon>Agaricomycotina</taxon>
        <taxon>Agaricomycetes</taxon>
        <taxon>Agaricomycetidae</taxon>
        <taxon>Agaricales</taxon>
        <taxon>Marasmiineae</taxon>
        <taxon>Mycenaceae</taxon>
        <taxon>Mycena</taxon>
    </lineage>
</organism>
<feature type="transmembrane region" description="Helical" evidence="5">
    <location>
        <begin position="206"/>
        <end position="226"/>
    </location>
</feature>
<dbReference type="InterPro" id="IPR037185">
    <property type="entry name" value="EmrE-like"/>
</dbReference>
<evidence type="ECO:0000256" key="5">
    <source>
        <dbReference type="SAM" id="Phobius"/>
    </source>
</evidence>
<comment type="subcellular location">
    <subcellularLocation>
        <location evidence="1">Membrane</location>
        <topology evidence="1">Multi-pass membrane protein</topology>
    </subcellularLocation>
</comment>
<sequence length="356" mass="38666">LGIILAVVSGLLIGSSFVFKKKGLLRSQAAGTAGQGVEYLKSPLWWLGMSKYSLTRPRRPLMIFAAYAFVEAIVVTPLGALSVVVSTILSAIFLRERLTLIGSLGCGLCILGATVIALNAPAEDTVGQILDFQKLFVSIIFLVYLGIVVVASLVIIFVLAPRYGKTNMLWYILVCSMIGGISVSVTTGLGAAIVTTASGDNQFKHWFIYVLIVVVLGTLVVEVYYLNVALALFNTGACTTLTVFCSVTFFSIVTTLVLYRGLSASIPSIITLVLAFLVICVGIVLLQISKNDPQELEKERERQELERHSTFLAWTPSELSAEKVLSYVPSIHSSPKIEHEARPYLDPLVMRLTLTI</sequence>
<keyword evidence="7" id="KW-1185">Reference proteome</keyword>
<keyword evidence="2 5" id="KW-0812">Transmembrane</keyword>
<reference evidence="6" key="1">
    <citation type="submission" date="2023-03" db="EMBL/GenBank/DDBJ databases">
        <title>Massive genome expansion in bonnet fungi (Mycena s.s.) driven by repeated elements and novel gene families across ecological guilds.</title>
        <authorList>
            <consortium name="Lawrence Berkeley National Laboratory"/>
            <person name="Harder C.B."/>
            <person name="Miyauchi S."/>
            <person name="Viragh M."/>
            <person name="Kuo A."/>
            <person name="Thoen E."/>
            <person name="Andreopoulos B."/>
            <person name="Lu D."/>
            <person name="Skrede I."/>
            <person name="Drula E."/>
            <person name="Henrissat B."/>
            <person name="Morin E."/>
            <person name="Kohler A."/>
            <person name="Barry K."/>
            <person name="LaButti K."/>
            <person name="Morin E."/>
            <person name="Salamov A."/>
            <person name="Lipzen A."/>
            <person name="Mereny Z."/>
            <person name="Hegedus B."/>
            <person name="Baldrian P."/>
            <person name="Stursova M."/>
            <person name="Weitz H."/>
            <person name="Taylor A."/>
            <person name="Grigoriev I.V."/>
            <person name="Nagy L.G."/>
            <person name="Martin F."/>
            <person name="Kauserud H."/>
        </authorList>
    </citation>
    <scope>NUCLEOTIDE SEQUENCE</scope>
    <source>
        <strain evidence="6">CBHHK188m</strain>
    </source>
</reference>
<evidence type="ECO:0000313" key="7">
    <source>
        <dbReference type="Proteomes" id="UP001215280"/>
    </source>
</evidence>
<keyword evidence="3 5" id="KW-1133">Transmembrane helix</keyword>
<dbReference type="Proteomes" id="UP001215280">
    <property type="component" value="Unassembled WGS sequence"/>
</dbReference>
<evidence type="ECO:0000256" key="4">
    <source>
        <dbReference type="ARBA" id="ARBA00023136"/>
    </source>
</evidence>
<evidence type="ECO:0000256" key="2">
    <source>
        <dbReference type="ARBA" id="ARBA00022692"/>
    </source>
</evidence>
<evidence type="ECO:0000313" key="6">
    <source>
        <dbReference type="EMBL" id="KAJ7739423.1"/>
    </source>
</evidence>
<feature type="transmembrane region" description="Helical" evidence="5">
    <location>
        <begin position="170"/>
        <end position="194"/>
    </location>
</feature>
<dbReference type="PANTHER" id="PTHR12570">
    <property type="match status" value="1"/>
</dbReference>